<dbReference type="STRING" id="1503961.SAMN05421736_12050"/>
<organism evidence="1 2">
    <name type="scientific">Evansella caseinilytica</name>
    <dbReference type="NCBI Taxonomy" id="1503961"/>
    <lineage>
        <taxon>Bacteria</taxon>
        <taxon>Bacillati</taxon>
        <taxon>Bacillota</taxon>
        <taxon>Bacilli</taxon>
        <taxon>Bacillales</taxon>
        <taxon>Bacillaceae</taxon>
        <taxon>Evansella</taxon>
    </lineage>
</organism>
<sequence length="58" mass="6390">MSKNLEFGRRGKILKGSFAEAVDFVRSQLAGAALNKCSTVTQGIREWRATEQHHDGGE</sequence>
<name>A0A1H3UCL0_9BACI</name>
<dbReference type="Proteomes" id="UP000198935">
    <property type="component" value="Unassembled WGS sequence"/>
</dbReference>
<evidence type="ECO:0000313" key="1">
    <source>
        <dbReference type="EMBL" id="SDZ60192.1"/>
    </source>
</evidence>
<dbReference type="EMBL" id="FNPI01000020">
    <property type="protein sequence ID" value="SDZ60192.1"/>
    <property type="molecule type" value="Genomic_DNA"/>
</dbReference>
<proteinExistence type="predicted"/>
<reference evidence="2" key="1">
    <citation type="submission" date="2016-10" db="EMBL/GenBank/DDBJ databases">
        <authorList>
            <person name="Varghese N."/>
            <person name="Submissions S."/>
        </authorList>
    </citation>
    <scope>NUCLEOTIDE SEQUENCE [LARGE SCALE GENOMIC DNA]</scope>
    <source>
        <strain evidence="2">SP</strain>
    </source>
</reference>
<keyword evidence="2" id="KW-1185">Reference proteome</keyword>
<dbReference type="AlphaFoldDB" id="A0A1H3UCL0"/>
<gene>
    <name evidence="1" type="ORF">SAMN05421736_12050</name>
</gene>
<protein>
    <submittedName>
        <fullName evidence="1">Uncharacterized protein</fullName>
    </submittedName>
</protein>
<evidence type="ECO:0000313" key="2">
    <source>
        <dbReference type="Proteomes" id="UP000198935"/>
    </source>
</evidence>
<accession>A0A1H3UCL0</accession>